<comment type="similarity">
    <text evidence="2 11 12">Belongs to the peptidase S8 family.</text>
</comment>
<dbReference type="GO" id="GO:0004252">
    <property type="term" value="F:serine-type endopeptidase activity"/>
    <property type="evidence" value="ECO:0007669"/>
    <property type="project" value="UniProtKB-UniRule"/>
</dbReference>
<dbReference type="SUPFAM" id="SSF52743">
    <property type="entry name" value="Subtilisin-like"/>
    <property type="match status" value="1"/>
</dbReference>
<dbReference type="InterPro" id="IPR023828">
    <property type="entry name" value="Peptidase_S8_Ser-AS"/>
</dbReference>
<dbReference type="RefSeq" id="WP_306256147.1">
    <property type="nucleotide sequence ID" value="NZ_JAUFSA010000007.1"/>
</dbReference>
<evidence type="ECO:0000256" key="6">
    <source>
        <dbReference type="ARBA" id="ARBA00022729"/>
    </source>
</evidence>
<dbReference type="InterPro" id="IPR023834">
    <property type="entry name" value="T7SS_pept_S8A_mycosin"/>
</dbReference>
<dbReference type="GO" id="GO:0016485">
    <property type="term" value="P:protein processing"/>
    <property type="evidence" value="ECO:0007669"/>
    <property type="project" value="TreeGrafter"/>
</dbReference>
<evidence type="ECO:0000256" key="12">
    <source>
        <dbReference type="RuleBase" id="RU003355"/>
    </source>
</evidence>
<evidence type="ECO:0000313" key="17">
    <source>
        <dbReference type="Proteomes" id="UP001229081"/>
    </source>
</evidence>
<dbReference type="NCBIfam" id="TIGR03921">
    <property type="entry name" value="T7SS_mycosin"/>
    <property type="match status" value="1"/>
</dbReference>
<evidence type="ECO:0000256" key="10">
    <source>
        <dbReference type="ARBA" id="ARBA00023136"/>
    </source>
</evidence>
<organism evidence="16 17">
    <name type="scientific">Mycobacterium paragordonae</name>
    <dbReference type="NCBI Taxonomy" id="1389713"/>
    <lineage>
        <taxon>Bacteria</taxon>
        <taxon>Bacillati</taxon>
        <taxon>Actinomycetota</taxon>
        <taxon>Actinomycetes</taxon>
        <taxon>Mycobacteriales</taxon>
        <taxon>Mycobacteriaceae</taxon>
        <taxon>Mycobacterium</taxon>
    </lineage>
</organism>
<evidence type="ECO:0000259" key="15">
    <source>
        <dbReference type="Pfam" id="PF00082"/>
    </source>
</evidence>
<accession>A0AAJ1S946</accession>
<evidence type="ECO:0000256" key="9">
    <source>
        <dbReference type="ARBA" id="ARBA00022989"/>
    </source>
</evidence>
<dbReference type="Pfam" id="PF00082">
    <property type="entry name" value="Peptidase_S8"/>
    <property type="match status" value="1"/>
</dbReference>
<evidence type="ECO:0000256" key="5">
    <source>
        <dbReference type="ARBA" id="ARBA00022692"/>
    </source>
</evidence>
<dbReference type="PANTHER" id="PTHR42884:SF14">
    <property type="entry name" value="NEUROENDOCRINE CONVERTASE 1"/>
    <property type="match status" value="1"/>
</dbReference>
<evidence type="ECO:0000256" key="8">
    <source>
        <dbReference type="ARBA" id="ARBA00022825"/>
    </source>
</evidence>
<keyword evidence="4 11" id="KW-0645">Protease</keyword>
<dbReference type="EMBL" id="JAUFSA010000007">
    <property type="protein sequence ID" value="MDP7739727.1"/>
    <property type="molecule type" value="Genomic_DNA"/>
</dbReference>
<dbReference type="PROSITE" id="PS00136">
    <property type="entry name" value="SUBTILASE_ASP"/>
    <property type="match status" value="1"/>
</dbReference>
<dbReference type="Proteomes" id="UP001229081">
    <property type="component" value="Unassembled WGS sequence"/>
</dbReference>
<dbReference type="InterPro" id="IPR023827">
    <property type="entry name" value="Peptidase_S8_Asp-AS"/>
</dbReference>
<evidence type="ECO:0000256" key="11">
    <source>
        <dbReference type="PROSITE-ProRule" id="PRU01240"/>
    </source>
</evidence>
<evidence type="ECO:0000256" key="4">
    <source>
        <dbReference type="ARBA" id="ARBA00022670"/>
    </source>
</evidence>
<dbReference type="InterPro" id="IPR015500">
    <property type="entry name" value="Peptidase_S8_subtilisin-rel"/>
</dbReference>
<comment type="subcellular location">
    <subcellularLocation>
        <location evidence="1">Cell membrane</location>
        <topology evidence="1">Single-pass membrane protein</topology>
    </subcellularLocation>
</comment>
<feature type="region of interest" description="Disordered" evidence="13">
    <location>
        <begin position="37"/>
        <end position="56"/>
    </location>
</feature>
<keyword evidence="7 11" id="KW-0378">Hydrolase</keyword>
<keyword evidence="9 14" id="KW-1133">Transmembrane helix</keyword>
<dbReference type="InterPro" id="IPR022398">
    <property type="entry name" value="Peptidase_S8_His-AS"/>
</dbReference>
<feature type="active site" description="Charge relay system" evidence="11">
    <location>
        <position position="102"/>
    </location>
</feature>
<feature type="active site" description="Charge relay system" evidence="11">
    <location>
        <position position="134"/>
    </location>
</feature>
<dbReference type="PRINTS" id="PR00723">
    <property type="entry name" value="SUBTILISIN"/>
</dbReference>
<protein>
    <submittedName>
        <fullName evidence="16">Type VII secretion-associated serine protease mycosin</fullName>
    </submittedName>
</protein>
<dbReference type="PROSITE" id="PS51892">
    <property type="entry name" value="SUBTILASE"/>
    <property type="match status" value="1"/>
</dbReference>
<keyword evidence="8 11" id="KW-0720">Serine protease</keyword>
<dbReference type="PANTHER" id="PTHR42884">
    <property type="entry name" value="PROPROTEIN CONVERTASE SUBTILISIN/KEXIN-RELATED"/>
    <property type="match status" value="1"/>
</dbReference>
<evidence type="ECO:0000313" key="16">
    <source>
        <dbReference type="EMBL" id="MDP7739727.1"/>
    </source>
</evidence>
<dbReference type="InterPro" id="IPR036852">
    <property type="entry name" value="Peptidase_S8/S53_dom_sf"/>
</dbReference>
<dbReference type="AlphaFoldDB" id="A0AAJ1S946"/>
<feature type="domain" description="Peptidase S8/S53" evidence="15">
    <location>
        <begin position="93"/>
        <end position="402"/>
    </location>
</feature>
<dbReference type="PROSITE" id="PS00137">
    <property type="entry name" value="SUBTILASE_HIS"/>
    <property type="match status" value="1"/>
</dbReference>
<keyword evidence="6" id="KW-0732">Signal</keyword>
<evidence type="ECO:0000256" key="3">
    <source>
        <dbReference type="ARBA" id="ARBA00022475"/>
    </source>
</evidence>
<keyword evidence="5 14" id="KW-0812">Transmembrane</keyword>
<keyword evidence="10 14" id="KW-0472">Membrane</keyword>
<reference evidence="16" key="1">
    <citation type="submission" date="2023-06" db="EMBL/GenBank/DDBJ databases">
        <title>Identification of two novel mycobacterium reveal diversities and complexities of Mycobacterium gordonae clade.</title>
        <authorList>
            <person name="Matsumoto Y."/>
            <person name="Nakamura S."/>
            <person name="Motooka D."/>
            <person name="Fukushima K."/>
        </authorList>
    </citation>
    <scope>NUCLEOTIDE SEQUENCE</scope>
    <source>
        <strain evidence="16">TY812</strain>
    </source>
</reference>
<evidence type="ECO:0000256" key="7">
    <source>
        <dbReference type="ARBA" id="ARBA00022801"/>
    </source>
</evidence>
<evidence type="ECO:0000256" key="2">
    <source>
        <dbReference type="ARBA" id="ARBA00011073"/>
    </source>
</evidence>
<dbReference type="Gene3D" id="3.40.50.200">
    <property type="entry name" value="Peptidase S8/S53 domain"/>
    <property type="match status" value="1"/>
</dbReference>
<feature type="active site" description="Charge relay system" evidence="11">
    <location>
        <position position="355"/>
    </location>
</feature>
<sequence length="470" mass="47750">MARPSVPPAQRCLAAVISVLTVAVVGAAPAWAIEPPQINRDAVPPDGPPAPESPNKQTYECRVGAVLPGTDFNAVNPAVSSLNLSDAWRYSRGAGQTVAVIDTGVRPHPRLPNLRPGGDYVVAGGDGLDDCDAHGTLIAGIIAAQPTPGDSFSGVAPDASILSIRQTSELYGPVEARTVNPDDPNTTPVAGDVRTLARAIVHAANMGATVINISGVSCISALKPIDQTSLGAAVWYAAVVKDVVIVAAAGNVTGECQQNPLYDAARPADQRDWGHVVTISTPSWFSDFILSVGALGQDGQPALSSQGGHPLTLAGPWVGAAAIGVNIVSLDPGGPGLINAMPAKHGGLEAINGTSFAAPAVAGLAALVRSRFPTLSAHQVIRRITETAHNPARGEDSLVGAGVIDPVAALTFVVAPGDRLPKYAWGKPAPAPVVAAPPDRRPMYAALMGLGAAAAVVGAAVGLSKLKRQS</sequence>
<gene>
    <name evidence="16" type="primary">mycP</name>
    <name evidence="16" type="ORF">QXL92_33920</name>
</gene>
<feature type="transmembrane region" description="Helical" evidence="14">
    <location>
        <begin position="443"/>
        <end position="463"/>
    </location>
</feature>
<proteinExistence type="inferred from homology"/>
<dbReference type="GO" id="GO:0005886">
    <property type="term" value="C:plasma membrane"/>
    <property type="evidence" value="ECO:0007669"/>
    <property type="project" value="UniProtKB-SubCell"/>
</dbReference>
<comment type="caution">
    <text evidence="16">The sequence shown here is derived from an EMBL/GenBank/DDBJ whole genome shotgun (WGS) entry which is preliminary data.</text>
</comment>
<dbReference type="InterPro" id="IPR000209">
    <property type="entry name" value="Peptidase_S8/S53_dom"/>
</dbReference>
<keyword evidence="3" id="KW-1003">Cell membrane</keyword>
<dbReference type="PROSITE" id="PS00138">
    <property type="entry name" value="SUBTILASE_SER"/>
    <property type="match status" value="1"/>
</dbReference>
<name>A0AAJ1S946_9MYCO</name>
<evidence type="ECO:0000256" key="14">
    <source>
        <dbReference type="SAM" id="Phobius"/>
    </source>
</evidence>
<evidence type="ECO:0000256" key="1">
    <source>
        <dbReference type="ARBA" id="ARBA00004162"/>
    </source>
</evidence>
<evidence type="ECO:0000256" key="13">
    <source>
        <dbReference type="SAM" id="MobiDB-lite"/>
    </source>
</evidence>